<proteinExistence type="predicted"/>
<dbReference type="OrthoDB" id="12780at2"/>
<dbReference type="InterPro" id="IPR007730">
    <property type="entry name" value="SPOR-like_dom"/>
</dbReference>
<dbReference type="GO" id="GO:0042834">
    <property type="term" value="F:peptidoglycan binding"/>
    <property type="evidence" value="ECO:0007669"/>
    <property type="project" value="InterPro"/>
</dbReference>
<evidence type="ECO:0000259" key="3">
    <source>
        <dbReference type="Pfam" id="PF05036"/>
    </source>
</evidence>
<evidence type="ECO:0000256" key="1">
    <source>
        <dbReference type="SAM" id="MobiDB-lite"/>
    </source>
</evidence>
<evidence type="ECO:0000313" key="4">
    <source>
        <dbReference type="EMBL" id="SNR86414.1"/>
    </source>
</evidence>
<protein>
    <submittedName>
        <fullName evidence="4">Sporulation related domain-containing protein</fullName>
    </submittedName>
</protein>
<dbReference type="AlphaFoldDB" id="A0A238ZUG8"/>
<dbReference type="Pfam" id="PF05036">
    <property type="entry name" value="SPOR"/>
    <property type="match status" value="1"/>
</dbReference>
<dbReference type="Proteomes" id="UP000198405">
    <property type="component" value="Unassembled WGS sequence"/>
</dbReference>
<feature type="domain" description="SPOR" evidence="3">
    <location>
        <begin position="20"/>
        <end position="75"/>
    </location>
</feature>
<feature type="region of interest" description="Disordered" evidence="1">
    <location>
        <begin position="216"/>
        <end position="246"/>
    </location>
</feature>
<organism evidence="4 5">
    <name type="scientific">Desulfurobacterium atlanticum</name>
    <dbReference type="NCBI Taxonomy" id="240169"/>
    <lineage>
        <taxon>Bacteria</taxon>
        <taxon>Pseudomonadati</taxon>
        <taxon>Aquificota</taxon>
        <taxon>Aquificia</taxon>
        <taxon>Desulfurobacteriales</taxon>
        <taxon>Desulfurobacteriaceae</taxon>
        <taxon>Desulfurobacterium</taxon>
    </lineage>
</organism>
<keyword evidence="2" id="KW-1133">Transmembrane helix</keyword>
<keyword evidence="5" id="KW-1185">Reference proteome</keyword>
<sequence>MKTLKFLIILLLLPVTVLAQTYYSIQISARKSLKDAVKILKQVENYQDARIDKVDGFFKVRVGLFETYKDARSYLLTSGIKKQFKDAFISKVTDKVLENSIFPPELIEQQEPVKKEPIEKETKPKEKTNYSITILKTKSIEEAAKFFINLPETVKKHAFIYKDNNKTYSVRLFIEPGKEKITERLSQIKQYHFETKIEPTDKKNIVNIKIKSSSKTDKNQISEKEERKSNKKAEVEKAKKTQKQTEKKGKSYSPITVLIAGIVVITAIVIIIKRGKNSETSEAKDMYHILEEALKKGNTSLVKEIVVPYLSRFPEDIKAQEFYAMALEKEGRYMEAADIYFTIAEVLEGKQQFEDAMRYKKKAEELVNKEFNKKRKQ</sequence>
<keyword evidence="2" id="KW-0472">Membrane</keyword>
<reference evidence="5" key="1">
    <citation type="submission" date="2017-06" db="EMBL/GenBank/DDBJ databases">
        <authorList>
            <person name="Varghese N."/>
            <person name="Submissions S."/>
        </authorList>
    </citation>
    <scope>NUCLEOTIDE SEQUENCE [LARGE SCALE GENOMIC DNA]</scope>
    <source>
        <strain evidence="5">DSM 15668</strain>
    </source>
</reference>
<dbReference type="EMBL" id="FZOB01000011">
    <property type="protein sequence ID" value="SNR86414.1"/>
    <property type="molecule type" value="Genomic_DNA"/>
</dbReference>
<keyword evidence="2" id="KW-0812">Transmembrane</keyword>
<feature type="transmembrane region" description="Helical" evidence="2">
    <location>
        <begin position="252"/>
        <end position="272"/>
    </location>
</feature>
<gene>
    <name evidence="4" type="ORF">SAMN06265340_11153</name>
</gene>
<name>A0A238ZUG8_9BACT</name>
<dbReference type="RefSeq" id="WP_089323477.1">
    <property type="nucleotide sequence ID" value="NZ_FZOB01000011.1"/>
</dbReference>
<evidence type="ECO:0000313" key="5">
    <source>
        <dbReference type="Proteomes" id="UP000198405"/>
    </source>
</evidence>
<accession>A0A238ZUG8</accession>
<evidence type="ECO:0000256" key="2">
    <source>
        <dbReference type="SAM" id="Phobius"/>
    </source>
</evidence>